<dbReference type="PROSITE" id="PS51747">
    <property type="entry name" value="CYT_DCMP_DEAMINASES_2"/>
    <property type="match status" value="1"/>
</dbReference>
<keyword evidence="15" id="KW-1185">Reference proteome</keyword>
<dbReference type="PANTHER" id="PTHR38011">
    <property type="entry name" value="DIHYDROFOLATE REDUCTASE FAMILY PROTEIN (AFU_ORTHOLOGUE AFUA_8G06820)"/>
    <property type="match status" value="1"/>
</dbReference>
<evidence type="ECO:0000256" key="12">
    <source>
        <dbReference type="PIRNR" id="PIRNR006769"/>
    </source>
</evidence>
<dbReference type="Gene3D" id="3.40.430.10">
    <property type="entry name" value="Dihydrofolate Reductase, subunit A"/>
    <property type="match status" value="1"/>
</dbReference>
<keyword evidence="11" id="KW-0511">Multifunctional enzyme</keyword>
<dbReference type="CDD" id="cd01284">
    <property type="entry name" value="Riboflavin_deaminase-reductase"/>
    <property type="match status" value="1"/>
</dbReference>
<comment type="catalytic activity">
    <reaction evidence="12">
        <text>2,5-diamino-6-hydroxy-4-(5-phosphoribosylamino)-pyrimidine + H2O + H(+) = 5-amino-6-(5-phospho-D-ribosylamino)uracil + NH4(+)</text>
        <dbReference type="Rhea" id="RHEA:21868"/>
        <dbReference type="ChEBI" id="CHEBI:15377"/>
        <dbReference type="ChEBI" id="CHEBI:15378"/>
        <dbReference type="ChEBI" id="CHEBI:28938"/>
        <dbReference type="ChEBI" id="CHEBI:58453"/>
        <dbReference type="ChEBI" id="CHEBI:58614"/>
        <dbReference type="EC" id="3.5.4.26"/>
    </reaction>
</comment>
<evidence type="ECO:0000256" key="9">
    <source>
        <dbReference type="ARBA" id="ARBA00022857"/>
    </source>
</evidence>
<comment type="similarity">
    <text evidence="5 12">In the C-terminal section; belongs to the HTP reductase family.</text>
</comment>
<dbReference type="NCBIfam" id="TIGR00326">
    <property type="entry name" value="eubact_ribD"/>
    <property type="match status" value="1"/>
</dbReference>
<evidence type="ECO:0000256" key="2">
    <source>
        <dbReference type="ARBA" id="ARBA00004882"/>
    </source>
</evidence>
<dbReference type="GO" id="GO:0008835">
    <property type="term" value="F:diaminohydroxyphosphoribosylaminopyrimidine deaminase activity"/>
    <property type="evidence" value="ECO:0007669"/>
    <property type="project" value="UniProtKB-EC"/>
</dbReference>
<dbReference type="EC" id="1.1.1.193" evidence="12"/>
<keyword evidence="6 12" id="KW-0686">Riboflavin biosynthesis</keyword>
<proteinExistence type="inferred from homology"/>
<keyword evidence="8 12" id="KW-0862">Zinc</keyword>
<gene>
    <name evidence="14" type="primary">ribD</name>
    <name evidence="14" type="ORF">NOX80_18575</name>
</gene>
<comment type="catalytic activity">
    <reaction evidence="12">
        <text>5-amino-6-(5-phospho-D-ribitylamino)uracil + NADP(+) = 5-amino-6-(5-phospho-D-ribosylamino)uracil + NADPH + H(+)</text>
        <dbReference type="Rhea" id="RHEA:17845"/>
        <dbReference type="ChEBI" id="CHEBI:15378"/>
        <dbReference type="ChEBI" id="CHEBI:57783"/>
        <dbReference type="ChEBI" id="CHEBI:58349"/>
        <dbReference type="ChEBI" id="CHEBI:58421"/>
        <dbReference type="ChEBI" id="CHEBI:58453"/>
        <dbReference type="EC" id="1.1.1.193"/>
    </reaction>
</comment>
<organism evidence="14 15">
    <name type="scientific">Flavobacterium cerinum</name>
    <dbReference type="NCBI Taxonomy" id="2502784"/>
    <lineage>
        <taxon>Bacteria</taxon>
        <taxon>Pseudomonadati</taxon>
        <taxon>Bacteroidota</taxon>
        <taxon>Flavobacteriia</taxon>
        <taxon>Flavobacteriales</taxon>
        <taxon>Flavobacteriaceae</taxon>
        <taxon>Flavobacterium</taxon>
    </lineage>
</organism>
<dbReference type="InterPro" id="IPR002125">
    <property type="entry name" value="CMP_dCMP_dom"/>
</dbReference>
<dbReference type="Gene3D" id="3.40.140.10">
    <property type="entry name" value="Cytidine Deaminase, domain 2"/>
    <property type="match status" value="1"/>
</dbReference>
<dbReference type="Proteomes" id="UP001059844">
    <property type="component" value="Chromosome"/>
</dbReference>
<evidence type="ECO:0000256" key="8">
    <source>
        <dbReference type="ARBA" id="ARBA00022833"/>
    </source>
</evidence>
<evidence type="ECO:0000256" key="4">
    <source>
        <dbReference type="ARBA" id="ARBA00005259"/>
    </source>
</evidence>
<dbReference type="SUPFAM" id="SSF53597">
    <property type="entry name" value="Dihydrofolate reductase-like"/>
    <property type="match status" value="1"/>
</dbReference>
<evidence type="ECO:0000256" key="11">
    <source>
        <dbReference type="ARBA" id="ARBA00023268"/>
    </source>
</evidence>
<evidence type="ECO:0000256" key="1">
    <source>
        <dbReference type="ARBA" id="ARBA00002151"/>
    </source>
</evidence>
<comment type="similarity">
    <text evidence="4 12">In the N-terminal section; belongs to the cytidine and deoxycytidylate deaminase family.</text>
</comment>
<dbReference type="InterPro" id="IPR004794">
    <property type="entry name" value="Eubact_RibD"/>
</dbReference>
<dbReference type="PANTHER" id="PTHR38011:SF7">
    <property type="entry name" value="2,5-DIAMINO-6-RIBOSYLAMINO-4(3H)-PYRIMIDINONE 5'-PHOSPHATE REDUCTASE"/>
    <property type="match status" value="1"/>
</dbReference>
<accession>A0ABY5ITE9</accession>
<dbReference type="Pfam" id="PF00383">
    <property type="entry name" value="dCMP_cyt_deam_1"/>
    <property type="match status" value="1"/>
</dbReference>
<evidence type="ECO:0000259" key="13">
    <source>
        <dbReference type="PROSITE" id="PS51747"/>
    </source>
</evidence>
<keyword evidence="12 14" id="KW-0378">Hydrolase</keyword>
<protein>
    <recommendedName>
        <fullName evidence="12">Riboflavin biosynthesis protein RibD</fullName>
    </recommendedName>
    <domain>
        <recommendedName>
            <fullName evidence="12">Diaminohydroxyphosphoribosylaminopyrimidine deaminase</fullName>
            <shortName evidence="12">DRAP deaminase</shortName>
            <ecNumber evidence="12">3.5.4.26</ecNumber>
        </recommendedName>
        <alternativeName>
            <fullName evidence="12">Riboflavin-specific deaminase</fullName>
        </alternativeName>
    </domain>
    <domain>
        <recommendedName>
            <fullName evidence="12">5-amino-6-(5-phosphoribosylamino)uracil reductase</fullName>
            <ecNumber evidence="12">1.1.1.193</ecNumber>
        </recommendedName>
        <alternativeName>
            <fullName evidence="12">HTP reductase</fullName>
        </alternativeName>
    </domain>
</protein>
<evidence type="ECO:0000256" key="3">
    <source>
        <dbReference type="ARBA" id="ARBA00004910"/>
    </source>
</evidence>
<dbReference type="EMBL" id="CP101751">
    <property type="protein sequence ID" value="UUC45611.1"/>
    <property type="molecule type" value="Genomic_DNA"/>
</dbReference>
<comment type="pathway">
    <text evidence="2 12">Cofactor biosynthesis; riboflavin biosynthesis; 5-amino-6-(D-ribitylamino)uracil from GTP: step 2/4.</text>
</comment>
<dbReference type="EC" id="3.5.4.26" evidence="12"/>
<comment type="function">
    <text evidence="1 12">Converts 2,5-diamino-6-(ribosylamino)-4(3h)-pyrimidinone 5'-phosphate into 5-amino-6-(ribosylamino)-2,4(1h,3h)-pyrimidinedione 5'-phosphate.</text>
</comment>
<dbReference type="InterPro" id="IPR016192">
    <property type="entry name" value="APOBEC/CMP_deaminase_Zn-bd"/>
</dbReference>
<dbReference type="Pfam" id="PF01872">
    <property type="entry name" value="RibD_C"/>
    <property type="match status" value="1"/>
</dbReference>
<sequence length="347" mass="38829">MKTHEYYINRCIELARNGLGTTYPNPLVGSVIVHDGKIIGEGWHQKAGQAHAEVNAVNAVKDKTLLSQATIYVSLEPCSHFGKTPPCCDLIIHQNIPNVVIGTVDPFAKVAGNGIRKLTEAGKNVTVGILEEACDELNKRFFTFHQKKRPYIILKWAESQDGFIAPLQKDEQKPVWISNTYSRQLVHKWRSEEQAILVGTQTVIDDNPQLNTRDWSGNNPIRVVLDRTGRIPAKAAVKDGSVKTFIFTEVENPENTPAVFFENCIFDSSLPFSIVSALHQNEIQSILIEGGRQTLQLFIDAGLWDEARVFKGAIMLNEGIKAPVLKGIVTKRQQILNDELLIFRQHD</sequence>
<evidence type="ECO:0000256" key="6">
    <source>
        <dbReference type="ARBA" id="ARBA00022619"/>
    </source>
</evidence>
<name>A0ABY5ITE9_9FLAO</name>
<dbReference type="InterPro" id="IPR016193">
    <property type="entry name" value="Cytidine_deaminase-like"/>
</dbReference>
<evidence type="ECO:0000256" key="7">
    <source>
        <dbReference type="ARBA" id="ARBA00022723"/>
    </source>
</evidence>
<feature type="domain" description="CMP/dCMP-type deaminase" evidence="13">
    <location>
        <begin position="2"/>
        <end position="126"/>
    </location>
</feature>
<evidence type="ECO:0000256" key="10">
    <source>
        <dbReference type="ARBA" id="ARBA00023002"/>
    </source>
</evidence>
<dbReference type="InterPro" id="IPR024072">
    <property type="entry name" value="DHFR-like_dom_sf"/>
</dbReference>
<dbReference type="SUPFAM" id="SSF53927">
    <property type="entry name" value="Cytidine deaminase-like"/>
    <property type="match status" value="1"/>
</dbReference>
<dbReference type="GO" id="GO:0008703">
    <property type="term" value="F:5-amino-6-(5-phosphoribosylamino)uracil reductase activity"/>
    <property type="evidence" value="ECO:0007669"/>
    <property type="project" value="UniProtKB-EC"/>
</dbReference>
<dbReference type="PIRSF" id="PIRSF006769">
    <property type="entry name" value="RibD"/>
    <property type="match status" value="1"/>
</dbReference>
<evidence type="ECO:0000313" key="15">
    <source>
        <dbReference type="Proteomes" id="UP001059844"/>
    </source>
</evidence>
<keyword evidence="10 12" id="KW-0560">Oxidoreductase</keyword>
<evidence type="ECO:0000313" key="14">
    <source>
        <dbReference type="EMBL" id="UUC45611.1"/>
    </source>
</evidence>
<dbReference type="InterPro" id="IPR050765">
    <property type="entry name" value="Riboflavin_Biosynth_HTPR"/>
</dbReference>
<dbReference type="PROSITE" id="PS00903">
    <property type="entry name" value="CYT_DCMP_DEAMINASES_1"/>
    <property type="match status" value="1"/>
</dbReference>
<dbReference type="RefSeq" id="WP_256551303.1">
    <property type="nucleotide sequence ID" value="NZ_CP101751.1"/>
</dbReference>
<evidence type="ECO:0000256" key="5">
    <source>
        <dbReference type="ARBA" id="ARBA00007417"/>
    </source>
</evidence>
<comment type="cofactor">
    <cofactor evidence="12">
        <name>Zn(2+)</name>
        <dbReference type="ChEBI" id="CHEBI:29105"/>
    </cofactor>
    <text evidence="12">Binds 1 zinc ion.</text>
</comment>
<keyword evidence="9 12" id="KW-0521">NADP</keyword>
<reference evidence="14" key="1">
    <citation type="submission" date="2022-07" db="EMBL/GenBank/DDBJ databases">
        <title>Isolation, identification, and degradation of a PFOSA degrading strain from sewage treatment plant.</title>
        <authorList>
            <person name="Zhang L."/>
            <person name="Huo Y."/>
        </authorList>
    </citation>
    <scope>NUCLEOTIDE SEQUENCE</scope>
    <source>
        <strain evidence="14">C1</strain>
    </source>
</reference>
<keyword evidence="7 12" id="KW-0479">Metal-binding</keyword>
<comment type="pathway">
    <text evidence="3 12">Cofactor biosynthesis; riboflavin biosynthesis; 5-amino-6-(D-ribitylamino)uracil from GTP: step 3/4.</text>
</comment>
<dbReference type="InterPro" id="IPR002734">
    <property type="entry name" value="RibDG_C"/>
</dbReference>